<keyword evidence="2" id="KW-0812">Transmembrane</keyword>
<gene>
    <name evidence="4" type="ORF">AKJ08_2408</name>
</gene>
<dbReference type="InterPro" id="IPR027417">
    <property type="entry name" value="P-loop_NTPase"/>
</dbReference>
<dbReference type="Proteomes" id="UP000055590">
    <property type="component" value="Chromosome"/>
</dbReference>
<dbReference type="PANTHER" id="PTHR41259:SF1">
    <property type="entry name" value="DOUBLE-STRAND BREAK REPAIR RAD50 ATPASE, PUTATIVE-RELATED"/>
    <property type="match status" value="1"/>
</dbReference>
<dbReference type="Pfam" id="PF13514">
    <property type="entry name" value="AAA_27"/>
    <property type="match status" value="1"/>
</dbReference>
<feature type="coiled-coil region" evidence="1">
    <location>
        <begin position="180"/>
        <end position="207"/>
    </location>
</feature>
<dbReference type="SUPFAM" id="SSF52540">
    <property type="entry name" value="P-loop containing nucleoside triphosphate hydrolases"/>
    <property type="match status" value="1"/>
</dbReference>
<dbReference type="OrthoDB" id="9764467at2"/>
<sequence>MILRELRIDGFGLHHDLSLELSPGLNLVTGPNEAGKTTLHAFVRGMLHGFPTGRSAESKHPPLAGGVHGGTLVVEADEGRFAIHRAVGGRRTLRVEGPDGREGGEALLRALLRNVDAPLYRSVFAFGLDELADLSGLTGSEMELRLFDTSLSGAGRSATALVGELELARDAELSARKGRVRELAGRLDELDLELKAARSRSRQYRERLDAEADGAARLEALKALLRTARADVARRDALVALWPQELRRREAEGVLAELPPERNGDARTGEVLARLDALDGRLRDLEMTGAAAEREAERLGHTIEALRPDPRLVGLEGRVKGLLREARLQADRRERLPALAATIHRHEETAAALFASLGPGWSEDRARAIDRSLPRREIIERFGARLRELERRRAEASALEARARSELERASAELAQRRDALNAIEEPPTLAALDRQGGALAELRAARLELEGAARRLDELGAAPTAGGALPPAGALPWVGAAAFLAVALAALVRGEWAVGAVAGAAALAFLAFGIQKAKGAKAGASRGQSRAEAERRLAAIEAAIDAHARAAGLGGEASAAAIEAAAEALGRYRLSRTRWDDRQDDLRRSKVAEELAARECRRAEEALAAADEAAGALHGEWIEHVGDLAGAGGPFGPETAREHLLRLDEAVQAVDARAREQAEHRRIADAVWAWEEAVAAVLGEAGTAAESATSGARGASEEGLARLSASLEAEQKRGEERRLLESRQERLREEAEVARREIERLEAERRELLSEAGVEDRAGLARRVDEARRREAALQERRSAGRAIDETLGSGEDAAAARAALETGEKARWEDERVLAVAAVEEGEAEVEALARELALLRREREELERSGDVPRLSAEREQVQTELSEAARRWRKAVLLRQLLLDSLEELRRERQPAVLRHAGEAFARITGGRYVGVLQTVEGDGVEVLDGRGRRVPASALSRGTREQLYVCVRLGLVAAFAEQGTRLPLLMDDVVANFDPERAAATAAVLADFAGAHQVLFFTCHPHTAERLLSVDPSARHLALAPSWSGAGPADGRPALAAS</sequence>
<feature type="transmembrane region" description="Helical" evidence="2">
    <location>
        <begin position="475"/>
        <end position="492"/>
    </location>
</feature>
<keyword evidence="2" id="KW-1133">Transmembrane helix</keyword>
<feature type="transmembrane region" description="Helical" evidence="2">
    <location>
        <begin position="497"/>
        <end position="515"/>
    </location>
</feature>
<feature type="coiled-coil region" evidence="1">
    <location>
        <begin position="379"/>
        <end position="463"/>
    </location>
</feature>
<evidence type="ECO:0000259" key="3">
    <source>
        <dbReference type="Pfam" id="PF13514"/>
    </source>
</evidence>
<organism evidence="4 5">
    <name type="scientific">Vulgatibacter incomptus</name>
    <dbReference type="NCBI Taxonomy" id="1391653"/>
    <lineage>
        <taxon>Bacteria</taxon>
        <taxon>Pseudomonadati</taxon>
        <taxon>Myxococcota</taxon>
        <taxon>Myxococcia</taxon>
        <taxon>Myxococcales</taxon>
        <taxon>Cystobacterineae</taxon>
        <taxon>Vulgatibacteraceae</taxon>
        <taxon>Vulgatibacter</taxon>
    </lineage>
</organism>
<dbReference type="STRING" id="1391653.AKJ08_2408"/>
<reference evidence="4 5" key="1">
    <citation type="submission" date="2015-08" db="EMBL/GenBank/DDBJ databases">
        <authorList>
            <person name="Babu N.S."/>
            <person name="Beckwith C.J."/>
            <person name="Beseler K.G."/>
            <person name="Brison A."/>
            <person name="Carone J.V."/>
            <person name="Caskin T.P."/>
            <person name="Diamond M."/>
            <person name="Durham M.E."/>
            <person name="Foxe J.M."/>
            <person name="Go M."/>
            <person name="Henderson B.A."/>
            <person name="Jones I.B."/>
            <person name="McGettigan J.A."/>
            <person name="Micheletti S.J."/>
            <person name="Nasrallah M.E."/>
            <person name="Ortiz D."/>
            <person name="Piller C.R."/>
            <person name="Privatt S.R."/>
            <person name="Schneider S.L."/>
            <person name="Sharp S."/>
            <person name="Smith T.C."/>
            <person name="Stanton J.D."/>
            <person name="Ullery H.E."/>
            <person name="Wilson R.J."/>
            <person name="Serrano M.G."/>
            <person name="Buck G."/>
            <person name="Lee V."/>
            <person name="Wang Y."/>
            <person name="Carvalho R."/>
            <person name="Voegtly L."/>
            <person name="Shi R."/>
            <person name="Duckworth R."/>
            <person name="Johnson A."/>
            <person name="Loviza R."/>
            <person name="Walstead R."/>
            <person name="Shah Z."/>
            <person name="Kiflezghi M."/>
            <person name="Wade K."/>
            <person name="Ball S.L."/>
            <person name="Bradley K.W."/>
            <person name="Asai D.J."/>
            <person name="Bowman C.A."/>
            <person name="Russell D.A."/>
            <person name="Pope W.H."/>
            <person name="Jacobs-Sera D."/>
            <person name="Hendrix R.W."/>
            <person name="Hatfull G.F."/>
        </authorList>
    </citation>
    <scope>NUCLEOTIDE SEQUENCE [LARGE SCALE GENOMIC DNA]</scope>
    <source>
        <strain evidence="4 5">DSM 27710</strain>
    </source>
</reference>
<dbReference type="AlphaFoldDB" id="A0A0K1PF22"/>
<dbReference type="Gene3D" id="3.40.50.300">
    <property type="entry name" value="P-loop containing nucleotide triphosphate hydrolases"/>
    <property type="match status" value="2"/>
</dbReference>
<keyword evidence="2" id="KW-0472">Membrane</keyword>
<protein>
    <submittedName>
        <fullName evidence="4">DNA double-strand break repair Rad50 ATPase</fullName>
    </submittedName>
</protein>
<feature type="domain" description="YhaN AAA" evidence="3">
    <location>
        <begin position="1"/>
        <end position="132"/>
    </location>
</feature>
<feature type="coiled-coil region" evidence="1">
    <location>
        <begin position="722"/>
        <end position="782"/>
    </location>
</feature>
<evidence type="ECO:0000256" key="2">
    <source>
        <dbReference type="SAM" id="Phobius"/>
    </source>
</evidence>
<evidence type="ECO:0000256" key="1">
    <source>
        <dbReference type="SAM" id="Coils"/>
    </source>
</evidence>
<keyword evidence="5" id="KW-1185">Reference proteome</keyword>
<dbReference type="KEGG" id="vin:AKJ08_2408"/>
<dbReference type="RefSeq" id="WP_050726249.1">
    <property type="nucleotide sequence ID" value="NZ_CP012332.1"/>
</dbReference>
<proteinExistence type="predicted"/>
<accession>A0A0K1PF22</accession>
<dbReference type="PATRIC" id="fig|1391653.3.peg.2510"/>
<dbReference type="InterPro" id="IPR038734">
    <property type="entry name" value="YhaN_AAA"/>
</dbReference>
<keyword evidence="1" id="KW-0175">Coiled coil</keyword>
<evidence type="ECO:0000313" key="5">
    <source>
        <dbReference type="Proteomes" id="UP000055590"/>
    </source>
</evidence>
<dbReference type="PANTHER" id="PTHR41259">
    <property type="entry name" value="DOUBLE-STRAND BREAK REPAIR RAD50 ATPASE, PUTATIVE-RELATED"/>
    <property type="match status" value="1"/>
</dbReference>
<name>A0A0K1PF22_9BACT</name>
<feature type="coiled-coil region" evidence="1">
    <location>
        <begin position="825"/>
        <end position="875"/>
    </location>
</feature>
<evidence type="ECO:0000313" key="4">
    <source>
        <dbReference type="EMBL" id="AKU92021.1"/>
    </source>
</evidence>
<dbReference type="EMBL" id="CP012332">
    <property type="protein sequence ID" value="AKU92021.1"/>
    <property type="molecule type" value="Genomic_DNA"/>
</dbReference>